<evidence type="ECO:0000256" key="3">
    <source>
        <dbReference type="ARBA" id="ARBA00022475"/>
    </source>
</evidence>
<accession>A0ABW1ZUW6</accession>
<dbReference type="InterPro" id="IPR018076">
    <property type="entry name" value="T2SS_GspF_dom"/>
</dbReference>
<dbReference type="PANTHER" id="PTHR30012">
    <property type="entry name" value="GENERAL SECRETION PATHWAY PROTEIN"/>
    <property type="match status" value="1"/>
</dbReference>
<organism evidence="9 10">
    <name type="scientific">Deinococcus multiflagellatus</name>
    <dbReference type="NCBI Taxonomy" id="1656887"/>
    <lineage>
        <taxon>Bacteria</taxon>
        <taxon>Thermotogati</taxon>
        <taxon>Deinococcota</taxon>
        <taxon>Deinococci</taxon>
        <taxon>Deinococcales</taxon>
        <taxon>Deinococcaceae</taxon>
        <taxon>Deinococcus</taxon>
    </lineage>
</organism>
<keyword evidence="4 7" id="KW-0812">Transmembrane</keyword>
<keyword evidence="3" id="KW-1003">Cell membrane</keyword>
<reference evidence="10" key="1">
    <citation type="journal article" date="2019" name="Int. J. Syst. Evol. Microbiol.">
        <title>The Global Catalogue of Microorganisms (GCM) 10K type strain sequencing project: providing services to taxonomists for standard genome sequencing and annotation.</title>
        <authorList>
            <consortium name="The Broad Institute Genomics Platform"/>
            <consortium name="The Broad Institute Genome Sequencing Center for Infectious Disease"/>
            <person name="Wu L."/>
            <person name="Ma J."/>
        </authorList>
    </citation>
    <scope>NUCLEOTIDE SEQUENCE [LARGE SCALE GENOMIC DNA]</scope>
    <source>
        <strain evidence="10">CCUG 63830</strain>
    </source>
</reference>
<sequence>MINPPRKPRANVKVRTFRYQGVHRRTGKPRKGMIEAIDQPQALEQLQSRNISVTTIKEHKDVVLLERKPSDNQLGLFFKEISTLLTAETPMPDAVRSAGRSTTNAKLKRSALSMERDLREEGQDLAAAMSQQPLFAEVTVALLETARVTGRDIEVLATLASSHFWRAKIAGDVRKAINKPIFTLALTLIVMYLLSTKVVPQFVTLIENMNVAVPLVTQIVMGMSRVMTSPFFVIIVAAVGIGVPLLYRVLTRSPEGEATRDALLLRLPLVGPLIRNYILALTSRSLADMISSGVPKDMAMELTGRIAGNKLYDAIFQNAARAVVQGHPIADILEDYPALVPTDFAQIVRNGEEKSSLDTMLITLSEIYEKRVDETVQKVNDSIEPILIVVIGSLVGLVMFGVMMPIITIIQSLNT</sequence>
<feature type="transmembrane region" description="Helical" evidence="7">
    <location>
        <begin position="231"/>
        <end position="250"/>
    </location>
</feature>
<evidence type="ECO:0000256" key="4">
    <source>
        <dbReference type="ARBA" id="ARBA00022692"/>
    </source>
</evidence>
<feature type="transmembrane region" description="Helical" evidence="7">
    <location>
        <begin position="386"/>
        <end position="410"/>
    </location>
</feature>
<dbReference type="Pfam" id="PF00482">
    <property type="entry name" value="T2SSF"/>
    <property type="match status" value="2"/>
</dbReference>
<dbReference type="EMBL" id="JBHSWB010000004">
    <property type="protein sequence ID" value="MFC6663664.1"/>
    <property type="molecule type" value="Genomic_DNA"/>
</dbReference>
<dbReference type="PRINTS" id="PR00812">
    <property type="entry name" value="BCTERIALGSPF"/>
</dbReference>
<evidence type="ECO:0000313" key="10">
    <source>
        <dbReference type="Proteomes" id="UP001596317"/>
    </source>
</evidence>
<evidence type="ECO:0000256" key="2">
    <source>
        <dbReference type="ARBA" id="ARBA00005745"/>
    </source>
</evidence>
<keyword evidence="6 7" id="KW-0472">Membrane</keyword>
<evidence type="ECO:0000256" key="5">
    <source>
        <dbReference type="ARBA" id="ARBA00022989"/>
    </source>
</evidence>
<protein>
    <submittedName>
        <fullName evidence="9">Type II secretion system F family protein</fullName>
    </submittedName>
</protein>
<feature type="transmembrane region" description="Helical" evidence="7">
    <location>
        <begin position="176"/>
        <end position="195"/>
    </location>
</feature>
<feature type="domain" description="Type II secretion system protein GspF" evidence="8">
    <location>
        <begin position="77"/>
        <end position="200"/>
    </location>
</feature>
<dbReference type="InterPro" id="IPR003004">
    <property type="entry name" value="GspF/PilC"/>
</dbReference>
<keyword evidence="5 7" id="KW-1133">Transmembrane helix</keyword>
<gene>
    <name evidence="9" type="ORF">ACFP90_26995</name>
</gene>
<dbReference type="InterPro" id="IPR042094">
    <property type="entry name" value="T2SS_GspF_sf"/>
</dbReference>
<name>A0ABW1ZUW6_9DEIO</name>
<proteinExistence type="inferred from homology"/>
<evidence type="ECO:0000256" key="6">
    <source>
        <dbReference type="ARBA" id="ARBA00023136"/>
    </source>
</evidence>
<comment type="similarity">
    <text evidence="2">Belongs to the GSP F family.</text>
</comment>
<keyword evidence="10" id="KW-1185">Reference proteome</keyword>
<dbReference type="Gene3D" id="1.20.81.30">
    <property type="entry name" value="Type II secretion system (T2SS), domain F"/>
    <property type="match status" value="2"/>
</dbReference>
<feature type="domain" description="Type II secretion system protein GspF" evidence="8">
    <location>
        <begin position="283"/>
        <end position="405"/>
    </location>
</feature>
<evidence type="ECO:0000259" key="8">
    <source>
        <dbReference type="Pfam" id="PF00482"/>
    </source>
</evidence>
<dbReference type="Proteomes" id="UP001596317">
    <property type="component" value="Unassembled WGS sequence"/>
</dbReference>
<comment type="subcellular location">
    <subcellularLocation>
        <location evidence="1">Cell membrane</location>
        <topology evidence="1">Multi-pass membrane protein</topology>
    </subcellularLocation>
</comment>
<dbReference type="RefSeq" id="WP_224609758.1">
    <property type="nucleotide sequence ID" value="NZ_JAIQXV010000012.1"/>
</dbReference>
<evidence type="ECO:0000256" key="1">
    <source>
        <dbReference type="ARBA" id="ARBA00004651"/>
    </source>
</evidence>
<dbReference type="PANTHER" id="PTHR30012:SF0">
    <property type="entry name" value="TYPE II SECRETION SYSTEM PROTEIN F-RELATED"/>
    <property type="match status" value="1"/>
</dbReference>
<evidence type="ECO:0000313" key="9">
    <source>
        <dbReference type="EMBL" id="MFC6663664.1"/>
    </source>
</evidence>
<evidence type="ECO:0000256" key="7">
    <source>
        <dbReference type="SAM" id="Phobius"/>
    </source>
</evidence>
<comment type="caution">
    <text evidence="9">The sequence shown here is derived from an EMBL/GenBank/DDBJ whole genome shotgun (WGS) entry which is preliminary data.</text>
</comment>